<dbReference type="EMBL" id="JAQQKX010000008">
    <property type="protein sequence ID" value="MDC7683902.1"/>
    <property type="molecule type" value="Genomic_DNA"/>
</dbReference>
<feature type="signal peptide" evidence="1">
    <location>
        <begin position="1"/>
        <end position="18"/>
    </location>
</feature>
<name>A0ABT5HVF6_9CAUL</name>
<evidence type="ECO:0000313" key="3">
    <source>
        <dbReference type="Proteomes" id="UP001214854"/>
    </source>
</evidence>
<feature type="chain" id="PRO_5045486043" description="DUF3298 domain-containing protein" evidence="1">
    <location>
        <begin position="19"/>
        <end position="396"/>
    </location>
</feature>
<dbReference type="Proteomes" id="UP001214854">
    <property type="component" value="Unassembled WGS sequence"/>
</dbReference>
<evidence type="ECO:0000256" key="1">
    <source>
        <dbReference type="SAM" id="SignalP"/>
    </source>
</evidence>
<keyword evidence="1" id="KW-0732">Signal</keyword>
<evidence type="ECO:0000313" key="2">
    <source>
        <dbReference type="EMBL" id="MDC7683902.1"/>
    </source>
</evidence>
<evidence type="ECO:0008006" key="4">
    <source>
        <dbReference type="Google" id="ProtNLM"/>
    </source>
</evidence>
<keyword evidence="3" id="KW-1185">Reference proteome</keyword>
<protein>
    <recommendedName>
        <fullName evidence="4">DUF3298 domain-containing protein</fullName>
    </recommendedName>
</protein>
<proteinExistence type="predicted"/>
<comment type="caution">
    <text evidence="2">The sequence shown here is derived from an EMBL/GenBank/DDBJ whole genome shotgun (WGS) entry which is preliminary data.</text>
</comment>
<organism evidence="2 3">
    <name type="scientific">Asticcacaulis aquaticus</name>
    <dbReference type="NCBI Taxonomy" id="2984212"/>
    <lineage>
        <taxon>Bacteria</taxon>
        <taxon>Pseudomonadati</taxon>
        <taxon>Pseudomonadota</taxon>
        <taxon>Alphaproteobacteria</taxon>
        <taxon>Caulobacterales</taxon>
        <taxon>Caulobacteraceae</taxon>
        <taxon>Asticcacaulis</taxon>
    </lineage>
</organism>
<accession>A0ABT5HVF6</accession>
<sequence length="396" mass="43403">MRRLIAVLLSVYAFPAAADTITQTVYEGTLGKNPIVMEVRSATVDGKTLYAGQYYYTKYRGLIPLEAIADGLMLGERPYCEEAQCPFTGTFTLTPTSAGLSGQWRASGKRTSVDVALKKVATHAIVSPNPVREAGDLMVVDTVMEAPGKPVADDPFRFRRLNQDNLYGPETVAGPVAYRTVTDKATGVHYLNLTRHPDAAVMKKVNATLDIERYFRLEGALDCLSMKGFTGAGTTGGYDETTEKVVYITPTLMAVEDSGSTYCGGAHPNNYWVIHTYDLRQGGELDFDRVLKLYNRPVGWKDGDDLPETAEYKALQAKLNPKSPWFAADVDPECLGEDVDSYGGGYSFSFNAKGLVVSRTDLPHALGACMGVYYVVPYAELKALWRPEAKAYFPNL</sequence>
<reference evidence="2 3" key="1">
    <citation type="submission" date="2023-01" db="EMBL/GenBank/DDBJ databases">
        <title>Novel species of the genus Asticcacaulis isolated from rivers.</title>
        <authorList>
            <person name="Lu H."/>
        </authorList>
    </citation>
    <scope>NUCLEOTIDE SEQUENCE [LARGE SCALE GENOMIC DNA]</scope>
    <source>
        <strain evidence="2 3">BYS171W</strain>
    </source>
</reference>
<gene>
    <name evidence="2" type="ORF">PQU92_11490</name>
</gene>
<dbReference type="RefSeq" id="WP_272748359.1">
    <property type="nucleotide sequence ID" value="NZ_JAQQKX010000008.1"/>
</dbReference>